<protein>
    <recommendedName>
        <fullName evidence="2">Anti-sigma factor antagonist</fullName>
    </recommendedName>
</protein>
<dbReference type="InterPro" id="IPR002645">
    <property type="entry name" value="STAS_dom"/>
</dbReference>
<dbReference type="RefSeq" id="WP_330792162.1">
    <property type="nucleotide sequence ID" value="NZ_JAZEWV010000001.1"/>
</dbReference>
<proteinExistence type="inferred from homology"/>
<dbReference type="NCBIfam" id="TIGR00377">
    <property type="entry name" value="ant_ant_sig"/>
    <property type="match status" value="1"/>
</dbReference>
<dbReference type="PROSITE" id="PS50801">
    <property type="entry name" value="STAS"/>
    <property type="match status" value="1"/>
</dbReference>
<dbReference type="Proteomes" id="UP001344658">
    <property type="component" value="Unassembled WGS sequence"/>
</dbReference>
<reference evidence="4 5" key="1">
    <citation type="submission" date="2023-12" db="EMBL/GenBank/DDBJ databases">
        <title>Streptomyces sp. V4-01.</title>
        <authorList>
            <person name="Somphong A."/>
            <person name="Phongsopitanun W."/>
        </authorList>
    </citation>
    <scope>NUCLEOTIDE SEQUENCE [LARGE SCALE GENOMIC DNA]</scope>
    <source>
        <strain evidence="4 5">V4-01</strain>
    </source>
</reference>
<organism evidence="4 5">
    <name type="scientific">Actinacidiphila polyblastidii</name>
    <dbReference type="NCBI Taxonomy" id="3110430"/>
    <lineage>
        <taxon>Bacteria</taxon>
        <taxon>Bacillati</taxon>
        <taxon>Actinomycetota</taxon>
        <taxon>Actinomycetes</taxon>
        <taxon>Kitasatosporales</taxon>
        <taxon>Streptomycetaceae</taxon>
        <taxon>Actinacidiphila</taxon>
    </lineage>
</organism>
<dbReference type="Pfam" id="PF01740">
    <property type="entry name" value="STAS"/>
    <property type="match status" value="1"/>
</dbReference>
<dbReference type="EMBL" id="JAZEWV010000001">
    <property type="protein sequence ID" value="MEE4540445.1"/>
    <property type="molecule type" value="Genomic_DNA"/>
</dbReference>
<dbReference type="PANTHER" id="PTHR33495">
    <property type="entry name" value="ANTI-SIGMA FACTOR ANTAGONIST TM_1081-RELATED-RELATED"/>
    <property type="match status" value="1"/>
</dbReference>
<keyword evidence="5" id="KW-1185">Reference proteome</keyword>
<dbReference type="InterPro" id="IPR036513">
    <property type="entry name" value="STAS_dom_sf"/>
</dbReference>
<name>A0ABU7P3R3_9ACTN</name>
<feature type="domain" description="STAS" evidence="3">
    <location>
        <begin position="16"/>
        <end position="115"/>
    </location>
</feature>
<evidence type="ECO:0000259" key="3">
    <source>
        <dbReference type="PROSITE" id="PS50801"/>
    </source>
</evidence>
<accession>A0ABU7P3R3</accession>
<dbReference type="CDD" id="cd07043">
    <property type="entry name" value="STAS_anti-anti-sigma_factors"/>
    <property type="match status" value="1"/>
</dbReference>
<dbReference type="SUPFAM" id="SSF52091">
    <property type="entry name" value="SpoIIaa-like"/>
    <property type="match status" value="1"/>
</dbReference>
<dbReference type="PANTHER" id="PTHR33495:SF2">
    <property type="entry name" value="ANTI-SIGMA FACTOR ANTAGONIST TM_1081-RELATED"/>
    <property type="match status" value="1"/>
</dbReference>
<evidence type="ECO:0000313" key="5">
    <source>
        <dbReference type="Proteomes" id="UP001344658"/>
    </source>
</evidence>
<evidence type="ECO:0000256" key="1">
    <source>
        <dbReference type="ARBA" id="ARBA00009013"/>
    </source>
</evidence>
<comment type="caution">
    <text evidence="4">The sequence shown here is derived from an EMBL/GenBank/DDBJ whole genome shotgun (WGS) entry which is preliminary data.</text>
</comment>
<evidence type="ECO:0000313" key="4">
    <source>
        <dbReference type="EMBL" id="MEE4540445.1"/>
    </source>
</evidence>
<dbReference type="Gene3D" id="3.30.750.24">
    <property type="entry name" value="STAS domain"/>
    <property type="match status" value="1"/>
</dbReference>
<comment type="similarity">
    <text evidence="1 2">Belongs to the anti-sigma-factor antagonist family.</text>
</comment>
<gene>
    <name evidence="4" type="ORF">V2S66_00490</name>
</gene>
<dbReference type="InterPro" id="IPR003658">
    <property type="entry name" value="Anti-sigma_ant"/>
</dbReference>
<evidence type="ECO:0000256" key="2">
    <source>
        <dbReference type="RuleBase" id="RU003749"/>
    </source>
</evidence>
<sequence length="115" mass="11667">MHDPVLTVTAGAHPAGPTLITAAGELDYSTAADLRELIGDTPFTPAGVVIDLTGLLYCDSTGITVLVTAYQLARSAGAPLALAGVSGSLERVFGIAGLYEIFASYPTVEQAVGAM</sequence>